<name>A0AAV7KJX8_9METZ</name>
<evidence type="ECO:0000313" key="2">
    <source>
        <dbReference type="EMBL" id="KAI6661235.1"/>
    </source>
</evidence>
<proteinExistence type="predicted"/>
<organism evidence="2 3">
    <name type="scientific">Oopsacas minuta</name>
    <dbReference type="NCBI Taxonomy" id="111878"/>
    <lineage>
        <taxon>Eukaryota</taxon>
        <taxon>Metazoa</taxon>
        <taxon>Porifera</taxon>
        <taxon>Hexactinellida</taxon>
        <taxon>Hexasterophora</taxon>
        <taxon>Lyssacinosida</taxon>
        <taxon>Leucopsacidae</taxon>
        <taxon>Oopsacas</taxon>
    </lineage>
</organism>
<comment type="caution">
    <text evidence="2">The sequence shown here is derived from an EMBL/GenBank/DDBJ whole genome shotgun (WGS) entry which is preliminary data.</text>
</comment>
<evidence type="ECO:0000256" key="1">
    <source>
        <dbReference type="SAM" id="MobiDB-lite"/>
    </source>
</evidence>
<gene>
    <name evidence="2" type="ORF">LOD99_10105</name>
</gene>
<keyword evidence="3" id="KW-1185">Reference proteome</keyword>
<evidence type="ECO:0000313" key="3">
    <source>
        <dbReference type="Proteomes" id="UP001165289"/>
    </source>
</evidence>
<sequence>MARASSPSLEAVLGDVPQESDLELALSLDDDLPPPPPNRSHDTSLGNDLEDLLHVIPAEEAKHPVTAPKPKAKPQTKSDVIIQDIYKMLAEIERDIELNLTPKNKLAKSDTFGMTNVIKSITPANKSPVRNAEPPPIKTKPKPVIH</sequence>
<feature type="region of interest" description="Disordered" evidence="1">
    <location>
        <begin position="120"/>
        <end position="146"/>
    </location>
</feature>
<accession>A0AAV7KJX8</accession>
<feature type="region of interest" description="Disordered" evidence="1">
    <location>
        <begin position="27"/>
        <end position="49"/>
    </location>
</feature>
<dbReference type="EMBL" id="JAKMXF010000018">
    <property type="protein sequence ID" value="KAI6661235.1"/>
    <property type="molecule type" value="Genomic_DNA"/>
</dbReference>
<protein>
    <submittedName>
        <fullName evidence="2">Uncharacterized protein</fullName>
    </submittedName>
</protein>
<dbReference type="Proteomes" id="UP001165289">
    <property type="component" value="Unassembled WGS sequence"/>
</dbReference>
<feature type="region of interest" description="Disordered" evidence="1">
    <location>
        <begin position="58"/>
        <end position="77"/>
    </location>
</feature>
<reference evidence="2 3" key="1">
    <citation type="journal article" date="2023" name="BMC Biol.">
        <title>The compact genome of the sponge Oopsacas minuta (Hexactinellida) is lacking key metazoan core genes.</title>
        <authorList>
            <person name="Santini S."/>
            <person name="Schenkelaars Q."/>
            <person name="Jourda C."/>
            <person name="Duchesne M."/>
            <person name="Belahbib H."/>
            <person name="Rocher C."/>
            <person name="Selva M."/>
            <person name="Riesgo A."/>
            <person name="Vervoort M."/>
            <person name="Leys S.P."/>
            <person name="Kodjabachian L."/>
            <person name="Le Bivic A."/>
            <person name="Borchiellini C."/>
            <person name="Claverie J.M."/>
            <person name="Renard E."/>
        </authorList>
    </citation>
    <scope>NUCLEOTIDE SEQUENCE [LARGE SCALE GENOMIC DNA]</scope>
    <source>
        <strain evidence="2">SPO-2</strain>
    </source>
</reference>
<dbReference type="AlphaFoldDB" id="A0AAV7KJX8"/>